<dbReference type="EMBL" id="SRLB01000030">
    <property type="protein sequence ID" value="TGD95352.1"/>
    <property type="molecule type" value="Genomic_DNA"/>
</dbReference>
<dbReference type="OrthoDB" id="278817at2"/>
<keyword evidence="1" id="KW-0812">Transmembrane</keyword>
<evidence type="ECO:0000313" key="3">
    <source>
        <dbReference type="Proteomes" id="UP000297535"/>
    </source>
</evidence>
<dbReference type="Proteomes" id="UP000297535">
    <property type="component" value="Unassembled WGS sequence"/>
</dbReference>
<accession>A0A4Z0NGL2</accession>
<proteinExistence type="predicted"/>
<evidence type="ECO:0000256" key="1">
    <source>
        <dbReference type="SAM" id="Phobius"/>
    </source>
</evidence>
<feature type="transmembrane region" description="Helical" evidence="1">
    <location>
        <begin position="109"/>
        <end position="127"/>
    </location>
</feature>
<keyword evidence="1" id="KW-1133">Transmembrane helix</keyword>
<comment type="caution">
    <text evidence="2">The sequence shown here is derived from an EMBL/GenBank/DDBJ whole genome shotgun (WGS) entry which is preliminary data.</text>
</comment>
<feature type="transmembrane region" description="Helical" evidence="1">
    <location>
        <begin position="30"/>
        <end position="50"/>
    </location>
</feature>
<keyword evidence="1" id="KW-0472">Membrane</keyword>
<name>A0A4Z0NGL2_9HYPH</name>
<dbReference type="AlphaFoldDB" id="A0A4Z0NGL2"/>
<evidence type="ECO:0000313" key="2">
    <source>
        <dbReference type="EMBL" id="TGD95352.1"/>
    </source>
</evidence>
<gene>
    <name evidence="2" type="ORF">EU555_28445</name>
</gene>
<sequence length="177" mass="19449">MSSVTLQEATMAREITSVAAVLPTGWRLRLGFVLFPLALIPYGLLSPIVFHGLPVTTVATLVGIGVILQKVLFVSAIAVLGKPGFAFLKQRLFNRIAPQKEVGPTRYKIGLIMFCLPIVEGFLEPYAGQVAPDLVKDRFWVDALMDVMQIASVFVLGGNFWDKLRALFVRDACVIFP</sequence>
<feature type="transmembrane region" description="Helical" evidence="1">
    <location>
        <begin position="62"/>
        <end position="88"/>
    </location>
</feature>
<protein>
    <submittedName>
        <fullName evidence="2">Transporter suffix domain-containing protein</fullName>
    </submittedName>
</protein>
<feature type="transmembrane region" description="Helical" evidence="1">
    <location>
        <begin position="139"/>
        <end position="161"/>
    </location>
</feature>
<dbReference type="InterPro" id="IPR047961">
    <property type="entry name" value="Transp_suffix-like"/>
</dbReference>
<reference evidence="2 3" key="1">
    <citation type="submission" date="2019-04" db="EMBL/GenBank/DDBJ databases">
        <authorList>
            <person name="Feng G."/>
            <person name="Zhu H."/>
        </authorList>
    </citation>
    <scope>NUCLEOTIDE SEQUENCE [LARGE SCALE GENOMIC DNA]</scope>
    <source>
        <strain evidence="2 3">6HR-1</strain>
    </source>
</reference>
<organism evidence="2 3">
    <name type="scientific">Methylobacterium nonmethylotrophicum</name>
    <dbReference type="NCBI Taxonomy" id="1141884"/>
    <lineage>
        <taxon>Bacteria</taxon>
        <taxon>Pseudomonadati</taxon>
        <taxon>Pseudomonadota</taxon>
        <taxon>Alphaproteobacteria</taxon>
        <taxon>Hyphomicrobiales</taxon>
        <taxon>Methylobacteriaceae</taxon>
        <taxon>Methylobacterium</taxon>
    </lineage>
</organism>
<keyword evidence="3" id="KW-1185">Reference proteome</keyword>
<dbReference type="NCBIfam" id="NF033684">
    <property type="entry name" value="suffix_2_RND"/>
    <property type="match status" value="1"/>
</dbReference>